<name>Q6NNX5_DROME</name>
<dbReference type="OrthoDB" id="1112565at2759"/>
<dbReference type="FunFam" id="2.10.110.10:FF:000180">
    <property type="entry name" value="GM16078"/>
    <property type="match status" value="1"/>
</dbReference>
<dbReference type="GO" id="GO:0046872">
    <property type="term" value="F:metal ion binding"/>
    <property type="evidence" value="ECO:0007669"/>
    <property type="project" value="UniProtKB-KW"/>
</dbReference>
<dbReference type="ExpressionAtlas" id="Q6NNX5">
    <property type="expression patterns" value="baseline and differential"/>
</dbReference>
<dbReference type="FunFam" id="2.10.110.10:FF:000005">
    <property type="entry name" value="Testin isoform 1"/>
    <property type="match status" value="1"/>
</dbReference>
<proteinExistence type="evidence at transcript level"/>
<dbReference type="CDD" id="cd08368">
    <property type="entry name" value="LIM"/>
    <property type="match status" value="2"/>
</dbReference>
<dbReference type="Pfam" id="PF00412">
    <property type="entry name" value="LIM"/>
    <property type="match status" value="3"/>
</dbReference>
<feature type="domain" description="LIM zinc-binding" evidence="6">
    <location>
        <begin position="78"/>
        <end position="137"/>
    </location>
</feature>
<dbReference type="PANTHER" id="PTHR24205:SF16">
    <property type="entry name" value="GH01042P-RELATED"/>
    <property type="match status" value="1"/>
</dbReference>
<dbReference type="VEuPathDB" id="VectorBase:FBgn0050178"/>
<evidence type="ECO:0000259" key="6">
    <source>
        <dbReference type="PROSITE" id="PS50023"/>
    </source>
</evidence>
<dbReference type="HOGENOM" id="CLU_001357_4_1_1"/>
<keyword evidence="4 5" id="KW-0440">LIM domain</keyword>
<dbReference type="Gene3D" id="2.10.110.10">
    <property type="entry name" value="Cysteine Rich Protein"/>
    <property type="match status" value="3"/>
</dbReference>
<keyword evidence="2" id="KW-0677">Repeat</keyword>
<keyword evidence="3 5" id="KW-0862">Zinc</keyword>
<dbReference type="AlphaFoldDB" id="Q6NNX5"/>
<evidence type="ECO:0000256" key="3">
    <source>
        <dbReference type="ARBA" id="ARBA00022833"/>
    </source>
</evidence>
<accession>Q6NNX5</accession>
<dbReference type="SUPFAM" id="SSF57716">
    <property type="entry name" value="Glucocorticoid receptor-like (DNA-binding domain)"/>
    <property type="match status" value="3"/>
</dbReference>
<dbReference type="EMBL" id="BT011157">
    <property type="protein sequence ID" value="AAR82825.1"/>
    <property type="molecule type" value="mRNA"/>
</dbReference>
<dbReference type="PROSITE" id="PS50023">
    <property type="entry name" value="LIM_DOMAIN_2"/>
    <property type="match status" value="3"/>
</dbReference>
<sequence>FFLKIYNLSIRKLPSMSASICCRCNEKIWPRAVCSLGKTYHPHHFTCKECGLVVDPKLFFAVDDDVVCSECYLDKHAARCSACRTPILERGVAAAERKWHEKCFRCVSCSKSLVSASFFEVNGYLFCKAHFRELFSSRCAGCEKPIDRRAVIALSTKWHAKCFKCHHCRKRISAREFWIENGQPICAACQTVVPSPRNLSAQ</sequence>
<dbReference type="SMART" id="SM00132">
    <property type="entry name" value="LIM"/>
    <property type="match status" value="3"/>
</dbReference>
<feature type="domain" description="LIM zinc-binding" evidence="6">
    <location>
        <begin position="138"/>
        <end position="196"/>
    </location>
</feature>
<feature type="non-terminal residue" evidence="7">
    <location>
        <position position="1"/>
    </location>
</feature>
<keyword evidence="1 5" id="KW-0479">Metal-binding</keyword>
<evidence type="ECO:0000256" key="5">
    <source>
        <dbReference type="PROSITE-ProRule" id="PRU00125"/>
    </source>
</evidence>
<protein>
    <submittedName>
        <fullName evidence="7">AT24473p</fullName>
    </submittedName>
</protein>
<evidence type="ECO:0000256" key="1">
    <source>
        <dbReference type="ARBA" id="ARBA00022723"/>
    </source>
</evidence>
<dbReference type="InterPro" id="IPR001781">
    <property type="entry name" value="Znf_LIM"/>
</dbReference>
<feature type="domain" description="LIM zinc-binding" evidence="6">
    <location>
        <begin position="19"/>
        <end position="77"/>
    </location>
</feature>
<evidence type="ECO:0000256" key="2">
    <source>
        <dbReference type="ARBA" id="ARBA00022737"/>
    </source>
</evidence>
<reference evidence="7" key="1">
    <citation type="submission" date="2003-12" db="EMBL/GenBank/DDBJ databases">
        <authorList>
            <person name="Stapleton M."/>
            <person name="Brokstein P."/>
            <person name="Hong L."/>
            <person name="Agbayani A."/>
            <person name="Carlson J."/>
            <person name="Champe M."/>
            <person name="Chavez C."/>
            <person name="Dorsett V."/>
            <person name="Dresnek D."/>
            <person name="Farfan D."/>
            <person name="Frise E."/>
            <person name="George R."/>
            <person name="Gonzalez M."/>
            <person name="Guarin H."/>
            <person name="Kronmiller B."/>
            <person name="Li P."/>
            <person name="Liao G."/>
            <person name="Miranda A."/>
            <person name="Mungall C.J."/>
            <person name="Nunoo J."/>
            <person name="Pacleb J."/>
            <person name="Paragas V."/>
            <person name="Park S."/>
            <person name="Patel S."/>
            <person name="Phouanenavong S."/>
            <person name="Wan K."/>
            <person name="Yu C."/>
            <person name="Lewis S.E."/>
            <person name="Rubin G.M."/>
            <person name="Celniker S."/>
        </authorList>
    </citation>
    <scope>NUCLEOTIDE SEQUENCE</scope>
</reference>
<dbReference type="PROSITE" id="PS00478">
    <property type="entry name" value="LIM_DOMAIN_1"/>
    <property type="match status" value="3"/>
</dbReference>
<dbReference type="PANTHER" id="PTHR24205">
    <property type="entry name" value="FOUR AND A HALF LIM DOMAINS PROTEIN"/>
    <property type="match status" value="1"/>
</dbReference>
<organism evidence="7">
    <name type="scientific">Drosophila melanogaster</name>
    <name type="common">Fruit fly</name>
    <dbReference type="NCBI Taxonomy" id="7227"/>
    <lineage>
        <taxon>Eukaryota</taxon>
        <taxon>Metazoa</taxon>
        <taxon>Ecdysozoa</taxon>
        <taxon>Arthropoda</taxon>
        <taxon>Hexapoda</taxon>
        <taxon>Insecta</taxon>
        <taxon>Pterygota</taxon>
        <taxon>Neoptera</taxon>
        <taxon>Endopterygota</taxon>
        <taxon>Diptera</taxon>
        <taxon>Brachycera</taxon>
        <taxon>Muscomorpha</taxon>
        <taxon>Ephydroidea</taxon>
        <taxon>Drosophilidae</taxon>
        <taxon>Drosophila</taxon>
        <taxon>Sophophora</taxon>
    </lineage>
</organism>
<evidence type="ECO:0000313" key="7">
    <source>
        <dbReference type="EMBL" id="AAR82825.1"/>
    </source>
</evidence>
<dbReference type="FunFam" id="2.10.110.10:FF:000207">
    <property type="entry name" value="GM16078"/>
    <property type="match status" value="1"/>
</dbReference>
<evidence type="ECO:0000256" key="4">
    <source>
        <dbReference type="ARBA" id="ARBA00023038"/>
    </source>
</evidence>